<dbReference type="InterPro" id="IPR013517">
    <property type="entry name" value="FG-GAP"/>
</dbReference>
<protein>
    <recommendedName>
        <fullName evidence="4">Repeat domain-containing protein</fullName>
    </recommendedName>
</protein>
<evidence type="ECO:0000313" key="3">
    <source>
        <dbReference type="Proteomes" id="UP000745859"/>
    </source>
</evidence>
<dbReference type="Proteomes" id="UP000745859">
    <property type="component" value="Unassembled WGS sequence"/>
</dbReference>
<dbReference type="InterPro" id="IPR028994">
    <property type="entry name" value="Integrin_alpha_N"/>
</dbReference>
<comment type="caution">
    <text evidence="2">The sequence shown here is derived from an EMBL/GenBank/DDBJ whole genome shotgun (WGS) entry which is preliminary data.</text>
</comment>
<keyword evidence="3" id="KW-1185">Reference proteome</keyword>
<dbReference type="RefSeq" id="WP_167188833.1">
    <property type="nucleotide sequence ID" value="NZ_JAASQL010000003.1"/>
</dbReference>
<reference evidence="2 3" key="1">
    <citation type="submission" date="2020-03" db="EMBL/GenBank/DDBJ databases">
        <title>Genomic Encyclopedia of Type Strains, Phase IV (KMG-IV): sequencing the most valuable type-strain genomes for metagenomic binning, comparative biology and taxonomic classification.</title>
        <authorList>
            <person name="Goeker M."/>
        </authorList>
    </citation>
    <scope>NUCLEOTIDE SEQUENCE [LARGE SCALE GENOMIC DNA]</scope>
    <source>
        <strain evidence="2 3">DSM 101599</strain>
    </source>
</reference>
<name>A0ABX0UAN0_9FLAO</name>
<organism evidence="2 3">
    <name type="scientific">Wenyingzhuangia heitensis</name>
    <dbReference type="NCBI Taxonomy" id="1487859"/>
    <lineage>
        <taxon>Bacteria</taxon>
        <taxon>Pseudomonadati</taxon>
        <taxon>Bacteroidota</taxon>
        <taxon>Flavobacteriia</taxon>
        <taxon>Flavobacteriales</taxon>
        <taxon>Flavobacteriaceae</taxon>
        <taxon>Wenyingzhuangia</taxon>
    </lineage>
</organism>
<dbReference type="EMBL" id="JAASQL010000003">
    <property type="protein sequence ID" value="NIJ45877.1"/>
    <property type="molecule type" value="Genomic_DNA"/>
</dbReference>
<evidence type="ECO:0000313" key="2">
    <source>
        <dbReference type="EMBL" id="NIJ45877.1"/>
    </source>
</evidence>
<dbReference type="Gene3D" id="2.130.10.130">
    <property type="entry name" value="Integrin alpha, N-terminal"/>
    <property type="match status" value="1"/>
</dbReference>
<accession>A0ABX0UAN0</accession>
<evidence type="ECO:0008006" key="4">
    <source>
        <dbReference type="Google" id="ProtNLM"/>
    </source>
</evidence>
<evidence type="ECO:0000256" key="1">
    <source>
        <dbReference type="ARBA" id="ARBA00022729"/>
    </source>
</evidence>
<dbReference type="PANTHER" id="PTHR44103">
    <property type="entry name" value="PROPROTEIN CONVERTASE P"/>
    <property type="match status" value="1"/>
</dbReference>
<gene>
    <name evidence="2" type="ORF">FHR24_002348</name>
</gene>
<sequence>MELNQGKKLAETYCTSCHQFPKAKTFPKKYWEEVLPVMSFFLSAQKEGTQLSDFKNPIAKQRLLASGLFPKAPLVTKAEWKMIQEYYFLNASKENKPELTPNFIYKMPQFTKEVFPWKAKMEGLTYLNFYEGIYDIGYNTKTSNYHLKLDNKGNETVKTKIESPLVNVIKNGNIEFLLLLGRMANVDEPTGKIIIESKTGLSKFIESLERPIDFVIEDLDKDGVPEILVAEFGKYLGGINIYTKGEKGVVKKNIYAKPGAIKFVLKDINKDGLKDFYVLLAQENESVYLFLNKGNLEFEKQRIISLPPDYGTTYFEMLDFDKDGDLDIITSSGDSDDFVSVLKPNHGVRLHENLGNHKYKQVWFHKQEGSYGTVSADFDNDGDIDIASIGYYASAKNKKQESFLYFENIGKQKSGWSFKTYSLADDNLENSCFMLIKAKDVDNDGDLDIILGSNAGIFGEDKKTIISKNWQNNGGAITVLKNNYK</sequence>
<dbReference type="SUPFAM" id="SSF69318">
    <property type="entry name" value="Integrin alpha N-terminal domain"/>
    <property type="match status" value="1"/>
</dbReference>
<dbReference type="Pfam" id="PF13517">
    <property type="entry name" value="FG-GAP_3"/>
    <property type="match status" value="1"/>
</dbReference>
<dbReference type="PANTHER" id="PTHR44103:SF1">
    <property type="entry name" value="PROPROTEIN CONVERTASE P"/>
    <property type="match status" value="1"/>
</dbReference>
<proteinExistence type="predicted"/>
<keyword evidence="1" id="KW-0732">Signal</keyword>